<evidence type="ECO:0000313" key="1">
    <source>
        <dbReference type="EMBL" id="HFK98699.1"/>
    </source>
</evidence>
<sequence length="306" mass="33913">MVMDRWQDWLAAHVSRTPVSTAETASVPRLDPKPRVVLFDVYGTLLAARHGDLEAQGRSRLAEESFVETARFFGFSEESGRAWAKAFFQAVADEQERCRSLGIQRAEVLVERIWEELLQSVPDPPNPLPDPMDAAFYRELQANPVAPFEGAAEALAALRREGYLVGVASNAQFYTVPILEYALGGEGRFFPEAEAIGRADETGVLGTDVGAVFHPQWIFFSFQLGFAKPDPHFFRLVATRARRCGWRPEEVLLVGNDPVNDMEAARLHGIQAVLFTPSSTASSLRASWSGPQVHRFDALVQALIGR</sequence>
<dbReference type="SFLD" id="SFLDS00003">
    <property type="entry name" value="Haloacid_Dehalogenase"/>
    <property type="match status" value="1"/>
</dbReference>
<proteinExistence type="predicted"/>
<dbReference type="InterPro" id="IPR051828">
    <property type="entry name" value="HAD-like_hydrolase_domain"/>
</dbReference>
<accession>A0A831ZU34</accession>
<dbReference type="SUPFAM" id="SSF56784">
    <property type="entry name" value="HAD-like"/>
    <property type="match status" value="1"/>
</dbReference>
<dbReference type="InterPro" id="IPR023214">
    <property type="entry name" value="HAD_sf"/>
</dbReference>
<dbReference type="Pfam" id="PF00702">
    <property type="entry name" value="Hydrolase"/>
    <property type="match status" value="1"/>
</dbReference>
<comment type="caution">
    <text evidence="1">The sequence shown here is derived from an EMBL/GenBank/DDBJ whole genome shotgun (WGS) entry which is preliminary data.</text>
</comment>
<dbReference type="PANTHER" id="PTHR46191:SF2">
    <property type="entry name" value="HALOACID DEHALOGENASE-LIKE HYDROLASE DOMAIN-CONTAINING PROTEIN 3"/>
    <property type="match status" value="1"/>
</dbReference>
<dbReference type="InterPro" id="IPR036412">
    <property type="entry name" value="HAD-like_sf"/>
</dbReference>
<dbReference type="AlphaFoldDB" id="A0A831ZU34"/>
<dbReference type="GO" id="GO:0016787">
    <property type="term" value="F:hydrolase activity"/>
    <property type="evidence" value="ECO:0007669"/>
    <property type="project" value="UniProtKB-KW"/>
</dbReference>
<keyword evidence="1" id="KW-0378">Hydrolase</keyword>
<dbReference type="EMBL" id="DSTK01000041">
    <property type="protein sequence ID" value="HFK98699.1"/>
    <property type="molecule type" value="Genomic_DNA"/>
</dbReference>
<gene>
    <name evidence="1" type="ORF">ENS06_15410</name>
</gene>
<name>A0A831ZU34_9BACT</name>
<organism evidence="1">
    <name type="scientific">Desulfacinum infernum</name>
    <dbReference type="NCBI Taxonomy" id="35837"/>
    <lineage>
        <taxon>Bacteria</taxon>
        <taxon>Pseudomonadati</taxon>
        <taxon>Thermodesulfobacteriota</taxon>
        <taxon>Syntrophobacteria</taxon>
        <taxon>Syntrophobacterales</taxon>
        <taxon>Syntrophobacteraceae</taxon>
        <taxon>Desulfacinum</taxon>
    </lineage>
</organism>
<dbReference type="PANTHER" id="PTHR46191">
    <property type="match status" value="1"/>
</dbReference>
<dbReference type="Gene3D" id="3.40.50.1000">
    <property type="entry name" value="HAD superfamily/HAD-like"/>
    <property type="match status" value="1"/>
</dbReference>
<dbReference type="SFLD" id="SFLDG01129">
    <property type="entry name" value="C1.5:_HAD__Beta-PGM__Phosphata"/>
    <property type="match status" value="1"/>
</dbReference>
<protein>
    <submittedName>
        <fullName evidence="1">HAD family hydrolase</fullName>
    </submittedName>
</protein>
<reference evidence="1" key="1">
    <citation type="journal article" date="2020" name="mSystems">
        <title>Genome- and Community-Level Interaction Insights into Carbon Utilization and Element Cycling Functions of Hydrothermarchaeota in Hydrothermal Sediment.</title>
        <authorList>
            <person name="Zhou Z."/>
            <person name="Liu Y."/>
            <person name="Xu W."/>
            <person name="Pan J."/>
            <person name="Luo Z.H."/>
            <person name="Li M."/>
        </authorList>
    </citation>
    <scope>NUCLEOTIDE SEQUENCE [LARGE SCALE GENOMIC DNA]</scope>
    <source>
        <strain evidence="1">SpSt-456</strain>
    </source>
</reference>